<dbReference type="Proteomes" id="UP000805649">
    <property type="component" value="Unassembled WGS sequence"/>
</dbReference>
<proteinExistence type="predicted"/>
<reference evidence="1 2" key="1">
    <citation type="journal article" date="2020" name="Phytopathology">
        <title>Genome Sequence Resources of Colletotrichum truncatum, C. plurivorum, C. musicola, and C. sojae: Four Species Pathogenic to Soybean (Glycine max).</title>
        <authorList>
            <person name="Rogerio F."/>
            <person name="Boufleur T.R."/>
            <person name="Ciampi-Guillardi M."/>
            <person name="Sukno S.A."/>
            <person name="Thon M.R."/>
            <person name="Massola Junior N.S."/>
            <person name="Baroncelli R."/>
        </authorList>
    </citation>
    <scope>NUCLEOTIDE SEQUENCE [LARGE SCALE GENOMIC DNA]</scope>
    <source>
        <strain evidence="1 2">CMES1059</strain>
    </source>
</reference>
<evidence type="ECO:0000313" key="2">
    <source>
        <dbReference type="Proteomes" id="UP000805649"/>
    </source>
</evidence>
<dbReference type="EMBL" id="VUJX02000010">
    <property type="protein sequence ID" value="KAL0931108.1"/>
    <property type="molecule type" value="Genomic_DNA"/>
</dbReference>
<protein>
    <submittedName>
        <fullName evidence="1">Polyketide synthase</fullName>
    </submittedName>
</protein>
<keyword evidence="2" id="KW-1185">Reference proteome</keyword>
<comment type="caution">
    <text evidence="1">The sequence shown here is derived from an EMBL/GenBank/DDBJ whole genome shotgun (WGS) entry which is preliminary data.</text>
</comment>
<gene>
    <name evidence="1" type="ORF">CTRU02_213843</name>
</gene>
<name>A0ACC3YGW3_COLTU</name>
<organism evidence="1 2">
    <name type="scientific">Colletotrichum truncatum</name>
    <name type="common">Anthracnose fungus</name>
    <name type="synonym">Colletotrichum capsici</name>
    <dbReference type="NCBI Taxonomy" id="5467"/>
    <lineage>
        <taxon>Eukaryota</taxon>
        <taxon>Fungi</taxon>
        <taxon>Dikarya</taxon>
        <taxon>Ascomycota</taxon>
        <taxon>Pezizomycotina</taxon>
        <taxon>Sordariomycetes</taxon>
        <taxon>Hypocreomycetidae</taxon>
        <taxon>Glomerellales</taxon>
        <taxon>Glomerellaceae</taxon>
        <taxon>Colletotrichum</taxon>
        <taxon>Colletotrichum truncatum species complex</taxon>
    </lineage>
</organism>
<accession>A0ACC3YGW3</accession>
<evidence type="ECO:0000313" key="1">
    <source>
        <dbReference type="EMBL" id="KAL0931108.1"/>
    </source>
</evidence>
<sequence>MAFSSFLSKPPPTFFVFGDQAYTVPKRDLRHLLDDEAFQSPSPNPLSPMSLFIHRCEIALQHDMARLIDPAKADHARLPGTLADLLSKWRFRSDDTRRCLPLDMALLVAYQVLLFMRHVGPPSSAKDYADAIVVGACTGALAAVAVGCSADLAELVPLGVEAVRVAFRVGLMVERAAREVAPASGTEQSWSMAVSTAEERTLQGLRVFLEQSGSGEGAGTRRSWAHGEQTNGRAKAARMRSYWVSAWTPSSVTVSGPPEALAELVDSDELAVPGVRAAPIPIFGPFHSPSLYTEGDVADLLECLGPTEASKPARLTVISASAGKPPDEAGNFASLMRTAVEDMLQRPLRWDLVLQWVCEHVKTDQRGTPLLDVVPMASSAEQSIAVALRKAKKGPRRPRTLKSHRLESTTVHRVVTEMELMMGDGLYVVTEADLARLDLREAVQGHLVEGKRLCTPSVFADIAMALGNYMVQKLRSRHSKRTFGAPGRPDHTPDYLVTVADMGVSKALVAGDNGPGSQLLQCHAQADWPTQSARCKFAVVSPSGKPQQHAECTVRITDGSVRALLSQYSSGESHRMNVSSLRARAGTTRISGDMAYRLVSSLADFHRNHRLVRSLVLDPRTHEIAAVVGFPADLASHGDFTANPAVVDAFTQPAGFCLNLDDATDLAHTVYINHGWDEMFLFEAIDIKQEYTVYVRMQQVDRTRKWVGDIIVLQEDNIVAAFLQYSVHAFPRRVFSSLLSQETRTASALAPRSPQTAATSPGTPQTAVLWSPMQTPKPRTMALSIETKGERAGPGVFPPSPVSPDDLSRKWPSSSSAQSQSAPRSRKSEDSSSTAEARSEEASPATSKNGIVVTPWSFDDLPSTADRGAQDIPIPPCKSVVLQGFPKTAHTLLFLLPDGSGSAASYASLPHVGRDVCVIGLVCPFLRGDTAAMARVPLDRLLGEGYLPEILRRQPPSSRRGYVLGGWSAGGSLAFRAAQMLRERGCRVAGLVLIDAPVPLDGMDRLPKHFFEYCESLGILGGWGEGKVGGGGGAVPAWLIPHFEGTIGVLEKYCATPLAKSPGEELRVDVIWAGESVVDRPGAPPLPPHPDDTEGMKFLTVQRTDFGPNGWAELLPGAEIVCHKVDGAHHFSLMRQPFVSQLASFVAEGLQAVANPVYMDSARPVSDASCSRSEGYSHGLTC</sequence>